<dbReference type="GO" id="GO:0010468">
    <property type="term" value="P:regulation of gene expression"/>
    <property type="evidence" value="ECO:0007669"/>
    <property type="project" value="InterPro"/>
</dbReference>
<organism evidence="2 3">
    <name type="scientific">Pelagibacter ubique (strain HTCC1002)</name>
    <dbReference type="NCBI Taxonomy" id="314261"/>
    <lineage>
        <taxon>Bacteria</taxon>
        <taxon>Pseudomonadati</taxon>
        <taxon>Pseudomonadota</taxon>
        <taxon>Alphaproteobacteria</taxon>
        <taxon>Candidatus Pelagibacterales</taxon>
        <taxon>Candidatus Pelagibacteraceae</taxon>
        <taxon>Candidatus Pelagibacter</taxon>
    </lineage>
</organism>
<reference evidence="2 3" key="1">
    <citation type="submission" date="2006-04" db="EMBL/GenBank/DDBJ databases">
        <authorList>
            <person name="Giovannoni S.J."/>
            <person name="Cho J.-C."/>
            <person name="Ferriera S."/>
            <person name="Johnson J."/>
            <person name="Kravitz S."/>
            <person name="Halpern A."/>
            <person name="Remington K."/>
            <person name="Beeson K."/>
            <person name="Tran B."/>
            <person name="Rogers Y.-H."/>
            <person name="Friedman R."/>
            <person name="Venter J.C."/>
        </authorList>
    </citation>
    <scope>NUCLEOTIDE SEQUENCE [LARGE SCALE GENOMIC DNA]</scope>
    <source>
        <strain evidence="2 3">HTCC1002</strain>
    </source>
</reference>
<feature type="transmembrane region" description="Helical" evidence="1">
    <location>
        <begin position="76"/>
        <end position="93"/>
    </location>
</feature>
<dbReference type="PANTHER" id="PTHR38457">
    <property type="entry name" value="REGULATOR ABRB-RELATED"/>
    <property type="match status" value="1"/>
</dbReference>
<evidence type="ECO:0000313" key="2">
    <source>
        <dbReference type="EMBL" id="EAS84098.1"/>
    </source>
</evidence>
<feature type="transmembrane region" description="Helical" evidence="1">
    <location>
        <begin position="167"/>
        <end position="183"/>
    </location>
</feature>
<dbReference type="EMBL" id="AAPV01000002">
    <property type="protein sequence ID" value="EAS84098.1"/>
    <property type="molecule type" value="Genomic_DNA"/>
</dbReference>
<evidence type="ECO:0000313" key="3">
    <source>
        <dbReference type="Proteomes" id="UP000005306"/>
    </source>
</evidence>
<gene>
    <name evidence="2" type="ORF">PU1002_00210</name>
</gene>
<name>Q1UZU3_PELU1</name>
<dbReference type="InterPro" id="IPR017516">
    <property type="entry name" value="AbrB_dup"/>
</dbReference>
<evidence type="ECO:0000256" key="1">
    <source>
        <dbReference type="SAM" id="Phobius"/>
    </source>
</evidence>
<proteinExistence type="predicted"/>
<feature type="transmembrane region" description="Helical" evidence="1">
    <location>
        <begin position="105"/>
        <end position="126"/>
    </location>
</feature>
<feature type="transmembrane region" description="Helical" evidence="1">
    <location>
        <begin position="312"/>
        <end position="333"/>
    </location>
</feature>
<dbReference type="PANTHER" id="PTHR38457:SF1">
    <property type="entry name" value="REGULATOR ABRB-RELATED"/>
    <property type="match status" value="1"/>
</dbReference>
<keyword evidence="1" id="KW-1133">Transmembrane helix</keyword>
<dbReference type="Proteomes" id="UP000005306">
    <property type="component" value="Unassembled WGS sequence"/>
</dbReference>
<feature type="transmembrane region" description="Helical" evidence="1">
    <location>
        <begin position="345"/>
        <end position="363"/>
    </location>
</feature>
<dbReference type="AlphaFoldDB" id="Q1UZU3"/>
<dbReference type="HOGENOM" id="CLU_050210_2_1_5"/>
<dbReference type="Pfam" id="PF05145">
    <property type="entry name" value="AbrB"/>
    <property type="match status" value="1"/>
</dbReference>
<dbReference type="PIRSF" id="PIRSF038991">
    <property type="entry name" value="Protein_AbrB"/>
    <property type="match status" value="1"/>
</dbReference>
<accession>Q1UZU3</accession>
<keyword evidence="1" id="KW-0812">Transmembrane</keyword>
<protein>
    <submittedName>
        <fullName evidence="2">Possible AbrB protein</fullName>
    </submittedName>
</protein>
<feature type="transmembrane region" description="Helical" evidence="1">
    <location>
        <begin position="283"/>
        <end position="306"/>
    </location>
</feature>
<feature type="transmembrane region" description="Helical" evidence="1">
    <location>
        <begin position="203"/>
        <end position="220"/>
    </location>
</feature>
<dbReference type="NCBIfam" id="TIGR03082">
    <property type="entry name" value="Gneg_AbrB_dup"/>
    <property type="match status" value="2"/>
</dbReference>
<dbReference type="GO" id="GO:0016020">
    <property type="term" value="C:membrane"/>
    <property type="evidence" value="ECO:0007669"/>
    <property type="project" value="InterPro"/>
</dbReference>
<dbReference type="InterPro" id="IPR007820">
    <property type="entry name" value="AbrB_fam"/>
</dbReference>
<feature type="transmembrane region" description="Helical" evidence="1">
    <location>
        <begin position="30"/>
        <end position="47"/>
    </location>
</feature>
<sequence>MKKNLKKFHNMNASLDLNKNTLKQLFSKKFLLVILISIPSAIVADYFNIPLAWMLGPMLAVSVAALSGLKIKMPKLALSSILIVLGLHIGNYIDQNLINQMTEWVWTSIIMFVYILISILIVSKYLQKFSGYNVKTSIFSAAPGALGPLMILAEHEKSDLSQVATSHLIRLIIIITVIPFFVVNYSTNEALTIEKFNYLDQNHFHLLILLIGSILLIFLFDKIGVPAALLSGTLVASGILQITEVASYKLPDESINFCLLILGASVGCRFADKSLKEVAGNSFHSLVATVILVALGLLAAIVATYFVDTNFLTLLLSFSPGGIYEVAVIAIAFDLDPNFVAFHHIIRLLMILFTVPVILKIIGKKLN</sequence>
<keyword evidence="1" id="KW-0472">Membrane</keyword>
<feature type="transmembrane region" description="Helical" evidence="1">
    <location>
        <begin position="53"/>
        <end position="69"/>
    </location>
</feature>
<comment type="caution">
    <text evidence="2">The sequence shown here is derived from an EMBL/GenBank/DDBJ whole genome shotgun (WGS) entry which is preliminary data.</text>
</comment>